<evidence type="ECO:0000256" key="2">
    <source>
        <dbReference type="ARBA" id="ARBA00022692"/>
    </source>
</evidence>
<evidence type="ECO:0000256" key="3">
    <source>
        <dbReference type="ARBA" id="ARBA00022989"/>
    </source>
</evidence>
<gene>
    <name evidence="7" type="ORF">E1809_06755</name>
</gene>
<feature type="transmembrane region" description="Helical" evidence="5">
    <location>
        <begin position="295"/>
        <end position="314"/>
    </location>
</feature>
<evidence type="ECO:0000313" key="8">
    <source>
        <dbReference type="Proteomes" id="UP000295511"/>
    </source>
</evidence>
<organism evidence="7 8">
    <name type="scientific">Arthrobacter terricola</name>
    <dbReference type="NCBI Taxonomy" id="2547396"/>
    <lineage>
        <taxon>Bacteria</taxon>
        <taxon>Bacillati</taxon>
        <taxon>Actinomycetota</taxon>
        <taxon>Actinomycetes</taxon>
        <taxon>Micrococcales</taxon>
        <taxon>Micrococcaceae</taxon>
        <taxon>Arthrobacter</taxon>
    </lineage>
</organism>
<reference evidence="7 8" key="1">
    <citation type="submission" date="2019-03" db="EMBL/GenBank/DDBJ databases">
        <title>Whole genome sequence of Arthrobacter sp JH1-1.</title>
        <authorList>
            <person name="Trinh H.N."/>
        </authorList>
    </citation>
    <scope>NUCLEOTIDE SEQUENCE [LARGE SCALE GENOMIC DNA]</scope>
    <source>
        <strain evidence="7 8">JH1-1</strain>
    </source>
</reference>
<evidence type="ECO:0000313" key="7">
    <source>
        <dbReference type="EMBL" id="TDF98470.1"/>
    </source>
</evidence>
<dbReference type="Pfam" id="PF13515">
    <property type="entry name" value="FUSC_2"/>
    <property type="match status" value="1"/>
</dbReference>
<dbReference type="GO" id="GO:0016020">
    <property type="term" value="C:membrane"/>
    <property type="evidence" value="ECO:0007669"/>
    <property type="project" value="UniProtKB-SubCell"/>
</dbReference>
<evidence type="ECO:0000256" key="5">
    <source>
        <dbReference type="SAM" id="Phobius"/>
    </source>
</evidence>
<feature type="transmembrane region" description="Helical" evidence="5">
    <location>
        <begin position="73"/>
        <end position="91"/>
    </location>
</feature>
<protein>
    <submittedName>
        <fullName evidence="7">FUSC family protein</fullName>
    </submittedName>
</protein>
<evidence type="ECO:0000259" key="6">
    <source>
        <dbReference type="Pfam" id="PF13515"/>
    </source>
</evidence>
<keyword evidence="4 5" id="KW-0472">Membrane</keyword>
<keyword evidence="8" id="KW-1185">Reference proteome</keyword>
<keyword evidence="2 5" id="KW-0812">Transmembrane</keyword>
<evidence type="ECO:0000256" key="1">
    <source>
        <dbReference type="ARBA" id="ARBA00004141"/>
    </source>
</evidence>
<comment type="subcellular location">
    <subcellularLocation>
        <location evidence="1">Membrane</location>
        <topology evidence="1">Multi-pass membrane protein</topology>
    </subcellularLocation>
</comment>
<feature type="transmembrane region" description="Helical" evidence="5">
    <location>
        <begin position="151"/>
        <end position="168"/>
    </location>
</feature>
<proteinExistence type="predicted"/>
<dbReference type="AlphaFoldDB" id="A0A4R5KU82"/>
<feature type="transmembrane region" description="Helical" evidence="5">
    <location>
        <begin position="240"/>
        <end position="259"/>
    </location>
</feature>
<feature type="domain" description="Integral membrane bound transporter" evidence="6">
    <location>
        <begin position="206"/>
        <end position="339"/>
    </location>
</feature>
<sequence>MRSIMSHARALYKVPPASNDHLAAVRVALSVAVPALVLLVTGHPELTLYAVFGALTGMYGRNESHQLRLKHQAQATAILLAGVSIGTFLSIANIHFWSLVAVEAVFAGAGSLFADKVQLRPNGPFFGILALGTCSAVPVTIPFFIPLLVFAASAAFSILVGFAGWLRYRTWERGANRDVPAPDRQWRQAAGIHAARYMLAVGAAGSAGVLSGLGHHHWAMAAAAVPLAGADMPSRLHRGIHRIVGTFLGLAIVAVVLFPGPLSPLHYFPGQSQVILALVVIVCQFPTELFMSRHYGWAMVFFTPVILLMTQMAAPASPAVLIVERGAETFIGAVVGIAVAVLVQGRRAAPASATPADAAPDPK</sequence>
<dbReference type="InterPro" id="IPR049453">
    <property type="entry name" value="Memb_transporter_dom"/>
</dbReference>
<dbReference type="OrthoDB" id="4989419at2"/>
<evidence type="ECO:0000256" key="4">
    <source>
        <dbReference type="ARBA" id="ARBA00023136"/>
    </source>
</evidence>
<comment type="caution">
    <text evidence="7">The sequence shown here is derived from an EMBL/GenBank/DDBJ whole genome shotgun (WGS) entry which is preliminary data.</text>
</comment>
<dbReference type="EMBL" id="SMRU01000006">
    <property type="protein sequence ID" value="TDF98470.1"/>
    <property type="molecule type" value="Genomic_DNA"/>
</dbReference>
<feature type="transmembrane region" description="Helical" evidence="5">
    <location>
        <begin position="326"/>
        <end position="343"/>
    </location>
</feature>
<accession>A0A4R5KU82</accession>
<dbReference type="Proteomes" id="UP000295511">
    <property type="component" value="Unassembled WGS sequence"/>
</dbReference>
<name>A0A4R5KU82_9MICC</name>
<keyword evidence="3 5" id="KW-1133">Transmembrane helix</keyword>